<dbReference type="EMBL" id="JH711580">
    <property type="protein sequence ID" value="EIW79958.1"/>
    <property type="molecule type" value="Genomic_DNA"/>
</dbReference>
<comment type="caution">
    <text evidence="3">The sequence shown here is derived from an EMBL/GenBank/DDBJ whole genome shotgun (WGS) entry which is preliminary data.</text>
</comment>
<feature type="domain" description="NACHT" evidence="2">
    <location>
        <begin position="67"/>
        <end position="221"/>
    </location>
</feature>
<reference evidence="4" key="1">
    <citation type="journal article" date="2012" name="Science">
        <title>The Paleozoic origin of enzymatic lignin decomposition reconstructed from 31 fungal genomes.</title>
        <authorList>
            <person name="Floudas D."/>
            <person name="Binder M."/>
            <person name="Riley R."/>
            <person name="Barry K."/>
            <person name="Blanchette R.A."/>
            <person name="Henrissat B."/>
            <person name="Martinez A.T."/>
            <person name="Otillar R."/>
            <person name="Spatafora J.W."/>
            <person name="Yadav J.S."/>
            <person name="Aerts A."/>
            <person name="Benoit I."/>
            <person name="Boyd A."/>
            <person name="Carlson A."/>
            <person name="Copeland A."/>
            <person name="Coutinho P.M."/>
            <person name="de Vries R.P."/>
            <person name="Ferreira P."/>
            <person name="Findley K."/>
            <person name="Foster B."/>
            <person name="Gaskell J."/>
            <person name="Glotzer D."/>
            <person name="Gorecki P."/>
            <person name="Heitman J."/>
            <person name="Hesse C."/>
            <person name="Hori C."/>
            <person name="Igarashi K."/>
            <person name="Jurgens J.A."/>
            <person name="Kallen N."/>
            <person name="Kersten P."/>
            <person name="Kohler A."/>
            <person name="Kuees U."/>
            <person name="Kumar T.K.A."/>
            <person name="Kuo A."/>
            <person name="LaButti K."/>
            <person name="Larrondo L.F."/>
            <person name="Lindquist E."/>
            <person name="Ling A."/>
            <person name="Lombard V."/>
            <person name="Lucas S."/>
            <person name="Lundell T."/>
            <person name="Martin R."/>
            <person name="McLaughlin D.J."/>
            <person name="Morgenstern I."/>
            <person name="Morin E."/>
            <person name="Murat C."/>
            <person name="Nagy L.G."/>
            <person name="Nolan M."/>
            <person name="Ohm R.A."/>
            <person name="Patyshakuliyeva A."/>
            <person name="Rokas A."/>
            <person name="Ruiz-Duenas F.J."/>
            <person name="Sabat G."/>
            <person name="Salamov A."/>
            <person name="Samejima M."/>
            <person name="Schmutz J."/>
            <person name="Slot J.C."/>
            <person name="St John F."/>
            <person name="Stenlid J."/>
            <person name="Sun H."/>
            <person name="Sun S."/>
            <person name="Syed K."/>
            <person name="Tsang A."/>
            <person name="Wiebenga A."/>
            <person name="Young D."/>
            <person name="Pisabarro A."/>
            <person name="Eastwood D.C."/>
            <person name="Martin F."/>
            <person name="Cullen D."/>
            <person name="Grigoriev I.V."/>
            <person name="Hibbett D.S."/>
        </authorList>
    </citation>
    <scope>NUCLEOTIDE SEQUENCE [LARGE SCALE GENOMIC DNA]</scope>
    <source>
        <strain evidence="4">RWD-64-598 SS2</strain>
    </source>
</reference>
<dbReference type="AlphaFoldDB" id="A0A5M3MLB6"/>
<evidence type="ECO:0000256" key="1">
    <source>
        <dbReference type="ARBA" id="ARBA00022737"/>
    </source>
</evidence>
<dbReference type="PANTHER" id="PTHR10039">
    <property type="entry name" value="AMELOGENIN"/>
    <property type="match status" value="1"/>
</dbReference>
<dbReference type="Pfam" id="PF24883">
    <property type="entry name" value="NPHP3_N"/>
    <property type="match status" value="1"/>
</dbReference>
<gene>
    <name evidence="3" type="ORF">CONPUDRAFT_155346</name>
</gene>
<dbReference type="PROSITE" id="PS50837">
    <property type="entry name" value="NACHT"/>
    <property type="match status" value="1"/>
</dbReference>
<dbReference type="KEGG" id="cput:CONPUDRAFT_155346"/>
<name>A0A5M3MLB6_CONPW</name>
<dbReference type="GeneID" id="19203414"/>
<dbReference type="RefSeq" id="XP_007770270.1">
    <property type="nucleotide sequence ID" value="XM_007772080.1"/>
</dbReference>
<evidence type="ECO:0000259" key="2">
    <source>
        <dbReference type="PROSITE" id="PS50837"/>
    </source>
</evidence>
<dbReference type="SUPFAM" id="SSF52540">
    <property type="entry name" value="P-loop containing nucleoside triphosphate hydrolases"/>
    <property type="match status" value="1"/>
</dbReference>
<dbReference type="InterPro" id="IPR027417">
    <property type="entry name" value="P-loop_NTPase"/>
</dbReference>
<evidence type="ECO:0000313" key="4">
    <source>
        <dbReference type="Proteomes" id="UP000053558"/>
    </source>
</evidence>
<sequence length="526" mass="59057">MPTSSTPYLTADHYSQGSGAWERLSHAKATGAEYDSNERRSFSQCLPGTRQELLTKLGKAMNEEAGQVIWLFGESGSGKSSVAHTIARQLSTQNQLAATFFFSRRRTHADRSDANLVFPTLAYQIGLLHLRARSAVVKAITDDPELLSNLKSRTDQFEHLVKAPLRSLQHVWAIPRKVIIDAVDEVVTGDRGSLESLVCSLNELVRDLDIPISHILVTSRPFPSLVTLSRTLATNGRLTVLNMQQFSPNYDIELFLKHSFDNIYDIHELSFLHERPWPSSTILTSLSTRIKGRFIVAATIVRLIENAESPSDCLDLISRMYEGTMDPIDLDLGNIDSIYSYVLSSGDEQNQRSGVEYLSDIMTLARPLTLDGICTLSGVDVSKHIVHLSAIVSLPPMYYSTTVQVYHSSLRDYLWDSSRSGNICVSPPTSHGRLAVWCFQLMKRKLLKVKLLKDEVKPPLQYAMSFWCYHLQRSDPNRQIQALTLDFVRNRAVLFLETAIAMGKFPEAMSCLIQARFTMMVSFGFA</sequence>
<keyword evidence="4" id="KW-1185">Reference proteome</keyword>
<dbReference type="OMA" id="AWFYDET"/>
<dbReference type="Proteomes" id="UP000053558">
    <property type="component" value="Unassembled WGS sequence"/>
</dbReference>
<proteinExistence type="predicted"/>
<evidence type="ECO:0000313" key="3">
    <source>
        <dbReference type="EMBL" id="EIW79958.1"/>
    </source>
</evidence>
<protein>
    <recommendedName>
        <fullName evidence="2">NACHT domain-containing protein</fullName>
    </recommendedName>
</protein>
<keyword evidence="1" id="KW-0677">Repeat</keyword>
<dbReference type="Gene3D" id="3.40.50.300">
    <property type="entry name" value="P-loop containing nucleotide triphosphate hydrolases"/>
    <property type="match status" value="1"/>
</dbReference>
<accession>A0A5M3MLB6</accession>
<organism evidence="3 4">
    <name type="scientific">Coniophora puteana (strain RWD-64-598)</name>
    <name type="common">Brown rot fungus</name>
    <dbReference type="NCBI Taxonomy" id="741705"/>
    <lineage>
        <taxon>Eukaryota</taxon>
        <taxon>Fungi</taxon>
        <taxon>Dikarya</taxon>
        <taxon>Basidiomycota</taxon>
        <taxon>Agaricomycotina</taxon>
        <taxon>Agaricomycetes</taxon>
        <taxon>Agaricomycetidae</taxon>
        <taxon>Boletales</taxon>
        <taxon>Coniophorineae</taxon>
        <taxon>Coniophoraceae</taxon>
        <taxon>Coniophora</taxon>
    </lineage>
</organism>
<dbReference type="InterPro" id="IPR056884">
    <property type="entry name" value="NPHP3-like_N"/>
</dbReference>
<dbReference type="InterPro" id="IPR007111">
    <property type="entry name" value="NACHT_NTPase"/>
</dbReference>
<dbReference type="OrthoDB" id="3014077at2759"/>
<dbReference type="PANTHER" id="PTHR10039:SF14">
    <property type="entry name" value="NACHT DOMAIN-CONTAINING PROTEIN"/>
    <property type="match status" value="1"/>
</dbReference>